<reference evidence="5 6" key="1">
    <citation type="submission" date="2024-05" db="EMBL/GenBank/DDBJ databases">
        <authorList>
            <person name="Wallberg A."/>
        </authorList>
    </citation>
    <scope>NUCLEOTIDE SEQUENCE [LARGE SCALE GENOMIC DNA]</scope>
</reference>
<evidence type="ECO:0000259" key="4">
    <source>
        <dbReference type="PROSITE" id="PS51670"/>
    </source>
</evidence>
<comment type="caution">
    <text evidence="3">Lacks conserved residue(s) required for the propagation of feature annotation.</text>
</comment>
<protein>
    <recommendedName>
        <fullName evidence="4">ShKT domain-containing protein</fullName>
    </recommendedName>
</protein>
<dbReference type="InterPro" id="IPR013788">
    <property type="entry name" value="Hemocyanin/hexamerin"/>
</dbReference>
<feature type="domain" description="ShKT" evidence="4">
    <location>
        <begin position="3"/>
        <end position="35"/>
    </location>
</feature>
<sequence>SDCKDETAKCAEWGKERTCNKILRASLCRKTCNLCSKDCRDLMPKCQTYKDKGLCETTVHVQQFCPKTCFNCKGVTGKVPCQCGLPHHLLLPRGTKEGMAFNLFIYVTPFSSKEKLSECNDSDCSDLCARYNSKCLGHNNDEAMAYPFDRPLKQVGKTKIKKIVDLDKALPNAKVKKIHIYYKDEVKNERRCLN</sequence>
<comment type="caution">
    <text evidence="5">The sequence shown here is derived from an EMBL/GenBank/DDBJ whole genome shotgun (WGS) entry which is preliminary data.</text>
</comment>
<dbReference type="Proteomes" id="UP001497623">
    <property type="component" value="Unassembled WGS sequence"/>
</dbReference>
<dbReference type="Pfam" id="PF01549">
    <property type="entry name" value="ShK"/>
    <property type="match status" value="2"/>
</dbReference>
<feature type="disulfide bond" evidence="3">
    <location>
        <begin position="10"/>
        <end position="28"/>
    </location>
</feature>
<organism evidence="5 6">
    <name type="scientific">Meganyctiphanes norvegica</name>
    <name type="common">Northern krill</name>
    <name type="synonym">Thysanopoda norvegica</name>
    <dbReference type="NCBI Taxonomy" id="48144"/>
    <lineage>
        <taxon>Eukaryota</taxon>
        <taxon>Metazoa</taxon>
        <taxon>Ecdysozoa</taxon>
        <taxon>Arthropoda</taxon>
        <taxon>Crustacea</taxon>
        <taxon>Multicrustacea</taxon>
        <taxon>Malacostraca</taxon>
        <taxon>Eumalacostraca</taxon>
        <taxon>Eucarida</taxon>
        <taxon>Euphausiacea</taxon>
        <taxon>Euphausiidae</taxon>
        <taxon>Meganyctiphanes</taxon>
    </lineage>
</organism>
<dbReference type="PROSITE" id="PS51670">
    <property type="entry name" value="SHKT"/>
    <property type="match status" value="2"/>
</dbReference>
<dbReference type="InterPro" id="IPR005203">
    <property type="entry name" value="Hemocyanin_C"/>
</dbReference>
<evidence type="ECO:0000256" key="3">
    <source>
        <dbReference type="PROSITE-ProRule" id="PRU01005"/>
    </source>
</evidence>
<dbReference type="SUPFAM" id="SSF81296">
    <property type="entry name" value="E set domains"/>
    <property type="match status" value="1"/>
</dbReference>
<dbReference type="GO" id="GO:0046872">
    <property type="term" value="F:metal ion binding"/>
    <property type="evidence" value="ECO:0007669"/>
    <property type="project" value="UniProtKB-KW"/>
</dbReference>
<feature type="non-terminal residue" evidence="5">
    <location>
        <position position="1"/>
    </location>
</feature>
<dbReference type="PANTHER" id="PTHR11511:SF4">
    <property type="entry name" value="PHENOLOXIDASE 2-RELATED"/>
    <property type="match status" value="1"/>
</dbReference>
<name>A0AAV2RGL8_MEGNR</name>
<dbReference type="Gene3D" id="2.60.40.1520">
    <property type="entry name" value="Hemocyanin, C-terminal domain"/>
    <property type="match status" value="1"/>
</dbReference>
<dbReference type="InterPro" id="IPR037020">
    <property type="entry name" value="Hemocyanin_C_sf"/>
</dbReference>
<evidence type="ECO:0000313" key="5">
    <source>
        <dbReference type="EMBL" id="CAL4122487.1"/>
    </source>
</evidence>
<dbReference type="InterPro" id="IPR014756">
    <property type="entry name" value="Ig_E-set"/>
</dbReference>
<accession>A0AAV2RGL8</accession>
<gene>
    <name evidence="5" type="ORF">MNOR_LOCUS23209</name>
</gene>
<keyword evidence="2" id="KW-0186">Copper</keyword>
<dbReference type="AlphaFoldDB" id="A0AAV2RGL8"/>
<dbReference type="PANTHER" id="PTHR11511">
    <property type="entry name" value="LARVAL STORAGE PROTEIN/PHENOLOXIDASE"/>
    <property type="match status" value="1"/>
</dbReference>
<dbReference type="InterPro" id="IPR003582">
    <property type="entry name" value="ShKT_dom"/>
</dbReference>
<feature type="domain" description="ShKT" evidence="4">
    <location>
        <begin position="39"/>
        <end position="72"/>
    </location>
</feature>
<feature type="disulfide bond" evidence="3">
    <location>
        <begin position="19"/>
        <end position="32"/>
    </location>
</feature>
<evidence type="ECO:0000313" key="6">
    <source>
        <dbReference type="Proteomes" id="UP001497623"/>
    </source>
</evidence>
<keyword evidence="6" id="KW-1185">Reference proteome</keyword>
<dbReference type="SMART" id="SM00254">
    <property type="entry name" value="ShKT"/>
    <property type="match status" value="2"/>
</dbReference>
<evidence type="ECO:0000256" key="1">
    <source>
        <dbReference type="ARBA" id="ARBA00022723"/>
    </source>
</evidence>
<evidence type="ECO:0000256" key="2">
    <source>
        <dbReference type="ARBA" id="ARBA00023008"/>
    </source>
</evidence>
<keyword evidence="1" id="KW-0479">Metal-binding</keyword>
<dbReference type="EMBL" id="CAXKWB010020251">
    <property type="protein sequence ID" value="CAL4122487.1"/>
    <property type="molecule type" value="Genomic_DNA"/>
</dbReference>
<keyword evidence="3" id="KW-1015">Disulfide bond</keyword>
<proteinExistence type="predicted"/>
<dbReference type="Pfam" id="PF03723">
    <property type="entry name" value="Hemocyanin_C"/>
    <property type="match status" value="1"/>
</dbReference>